<dbReference type="SUPFAM" id="SSF56281">
    <property type="entry name" value="Metallo-hydrolase/oxidoreductase"/>
    <property type="match status" value="1"/>
</dbReference>
<dbReference type="Pfam" id="PF00753">
    <property type="entry name" value="Lactamase_B"/>
    <property type="match status" value="1"/>
</dbReference>
<dbReference type="InterPro" id="IPR001279">
    <property type="entry name" value="Metallo-B-lactamas"/>
</dbReference>
<evidence type="ECO:0000259" key="1">
    <source>
        <dbReference type="SMART" id="SM00849"/>
    </source>
</evidence>
<comment type="caution">
    <text evidence="2">The sequence shown here is derived from an EMBL/GenBank/DDBJ whole genome shotgun (WGS) entry which is preliminary data.</text>
</comment>
<evidence type="ECO:0000313" key="3">
    <source>
        <dbReference type="Proteomes" id="UP001601992"/>
    </source>
</evidence>
<dbReference type="PANTHER" id="PTHR46233:SF1">
    <property type="entry name" value="CONSERVED PROTEIN"/>
    <property type="match status" value="1"/>
</dbReference>
<gene>
    <name evidence="2" type="ORF">ACFYXQ_16105</name>
</gene>
<dbReference type="InterPro" id="IPR051453">
    <property type="entry name" value="MBL_Glyoxalase_II"/>
</dbReference>
<dbReference type="SMART" id="SM00849">
    <property type="entry name" value="Lactamase_B"/>
    <property type="match status" value="1"/>
</dbReference>
<sequence length="218" mass="23395">MTETSTPQVDSADTVLQLGGLIVRSVSVGEYANNVYLLECTATGERLLIDAAAEPDTLLALIGDGGLAQIFTTHFHYDHWGALQQVVDATGARTAAHPADAPGIPVPTQVQVRDGEEIRVGDAVLRAVHLIGHTAGSLALVYAEPHGPHHIWSGDALFPGGVGRTHDEPALFDLLYRDVVAKIFDLYSDDTAVYPGHGNFTTVGAERPQLEEWRARGW</sequence>
<evidence type="ECO:0000313" key="2">
    <source>
        <dbReference type="EMBL" id="MFF3569294.1"/>
    </source>
</evidence>
<keyword evidence="3" id="KW-1185">Reference proteome</keyword>
<protein>
    <submittedName>
        <fullName evidence="2">MBL fold metallo-hydrolase</fullName>
    </submittedName>
</protein>
<accession>A0ABW6S0S9</accession>
<dbReference type="Proteomes" id="UP001601992">
    <property type="component" value="Unassembled WGS sequence"/>
</dbReference>
<dbReference type="PANTHER" id="PTHR46233">
    <property type="entry name" value="HYDROXYACYLGLUTATHIONE HYDROLASE GLOC"/>
    <property type="match status" value="1"/>
</dbReference>
<feature type="domain" description="Metallo-beta-lactamase" evidence="1">
    <location>
        <begin position="32"/>
        <end position="197"/>
    </location>
</feature>
<organism evidence="2 3">
    <name type="scientific">Nocardia jiangxiensis</name>
    <dbReference type="NCBI Taxonomy" id="282685"/>
    <lineage>
        <taxon>Bacteria</taxon>
        <taxon>Bacillati</taxon>
        <taxon>Actinomycetota</taxon>
        <taxon>Actinomycetes</taxon>
        <taxon>Mycobacteriales</taxon>
        <taxon>Nocardiaceae</taxon>
        <taxon>Nocardia</taxon>
    </lineage>
</organism>
<dbReference type="CDD" id="cd06262">
    <property type="entry name" value="metallo-hydrolase-like_MBL-fold"/>
    <property type="match status" value="1"/>
</dbReference>
<dbReference type="EMBL" id="JBIAQY010000004">
    <property type="protein sequence ID" value="MFF3569294.1"/>
    <property type="molecule type" value="Genomic_DNA"/>
</dbReference>
<dbReference type="Gene3D" id="3.60.15.10">
    <property type="entry name" value="Ribonuclease Z/Hydroxyacylglutathione hydrolase-like"/>
    <property type="match status" value="1"/>
</dbReference>
<dbReference type="RefSeq" id="WP_387404088.1">
    <property type="nucleotide sequence ID" value="NZ_JBIAQY010000004.1"/>
</dbReference>
<dbReference type="InterPro" id="IPR036866">
    <property type="entry name" value="RibonucZ/Hydroxyglut_hydro"/>
</dbReference>
<proteinExistence type="predicted"/>
<reference evidence="2 3" key="1">
    <citation type="submission" date="2024-10" db="EMBL/GenBank/DDBJ databases">
        <title>The Natural Products Discovery Center: Release of the First 8490 Sequenced Strains for Exploring Actinobacteria Biosynthetic Diversity.</title>
        <authorList>
            <person name="Kalkreuter E."/>
            <person name="Kautsar S.A."/>
            <person name="Yang D."/>
            <person name="Bader C.D."/>
            <person name="Teijaro C.N."/>
            <person name="Fluegel L."/>
            <person name="Davis C.M."/>
            <person name="Simpson J.R."/>
            <person name="Lauterbach L."/>
            <person name="Steele A.D."/>
            <person name="Gui C."/>
            <person name="Meng S."/>
            <person name="Li G."/>
            <person name="Viehrig K."/>
            <person name="Ye F."/>
            <person name="Su P."/>
            <person name="Kiefer A.F."/>
            <person name="Nichols A."/>
            <person name="Cepeda A.J."/>
            <person name="Yan W."/>
            <person name="Fan B."/>
            <person name="Jiang Y."/>
            <person name="Adhikari A."/>
            <person name="Zheng C.-J."/>
            <person name="Schuster L."/>
            <person name="Cowan T.M."/>
            <person name="Smanski M.J."/>
            <person name="Chevrette M.G."/>
            <person name="De Carvalho L.P.S."/>
            <person name="Shen B."/>
        </authorList>
    </citation>
    <scope>NUCLEOTIDE SEQUENCE [LARGE SCALE GENOMIC DNA]</scope>
    <source>
        <strain evidence="2 3">NPDC002593</strain>
    </source>
</reference>
<name>A0ABW6S0S9_9NOCA</name>